<keyword evidence="10" id="KW-1185">Reference proteome</keyword>
<evidence type="ECO:0000256" key="7">
    <source>
        <dbReference type="SAM" id="Phobius"/>
    </source>
</evidence>
<comment type="subcellular location">
    <subcellularLocation>
        <location evidence="1">Cell membrane</location>
        <topology evidence="1">Multi-pass membrane protein</topology>
    </subcellularLocation>
</comment>
<proteinExistence type="inferred from homology"/>
<dbReference type="GO" id="GO:0044874">
    <property type="term" value="P:lipoprotein localization to outer membrane"/>
    <property type="evidence" value="ECO:0007669"/>
    <property type="project" value="TreeGrafter"/>
</dbReference>
<evidence type="ECO:0000313" key="10">
    <source>
        <dbReference type="Proteomes" id="UP000092574"/>
    </source>
</evidence>
<evidence type="ECO:0000256" key="4">
    <source>
        <dbReference type="ARBA" id="ARBA00022692"/>
    </source>
</evidence>
<evidence type="ECO:0000256" key="1">
    <source>
        <dbReference type="ARBA" id="ARBA00004651"/>
    </source>
</evidence>
<feature type="transmembrane region" description="Helical" evidence="7">
    <location>
        <begin position="280"/>
        <end position="301"/>
    </location>
</feature>
<keyword evidence="4 7" id="KW-0812">Transmembrane</keyword>
<dbReference type="PANTHER" id="PTHR30489:SF0">
    <property type="entry name" value="LIPOPROTEIN-RELEASING SYSTEM TRANSMEMBRANE PROTEIN LOLE"/>
    <property type="match status" value="1"/>
</dbReference>
<keyword evidence="5 7" id="KW-1133">Transmembrane helix</keyword>
<accession>A0A1C7I9E6</accession>
<dbReference type="KEGG" id="byl:A4V09_07045"/>
<name>A0A1C7I9E6_9FIRM</name>
<dbReference type="STRING" id="1796616.A4V09_07045"/>
<feature type="transmembrane region" description="Helical" evidence="7">
    <location>
        <begin position="378"/>
        <end position="399"/>
    </location>
</feature>
<keyword evidence="6 7" id="KW-0472">Membrane</keyword>
<evidence type="ECO:0000256" key="6">
    <source>
        <dbReference type="ARBA" id="ARBA00023136"/>
    </source>
</evidence>
<gene>
    <name evidence="9" type="ORF">A4V09_07045</name>
</gene>
<feature type="domain" description="ABC3 transporter permease C-terminal" evidence="8">
    <location>
        <begin position="283"/>
        <end position="401"/>
    </location>
</feature>
<comment type="similarity">
    <text evidence="2">Belongs to the ABC-4 integral membrane protein family. LolC/E subfamily.</text>
</comment>
<evidence type="ECO:0000256" key="2">
    <source>
        <dbReference type="ARBA" id="ARBA00005236"/>
    </source>
</evidence>
<organism evidence="9 10">
    <name type="scientific">Blautia pseudococcoides</name>
    <dbReference type="NCBI Taxonomy" id="1796616"/>
    <lineage>
        <taxon>Bacteria</taxon>
        <taxon>Bacillati</taxon>
        <taxon>Bacillota</taxon>
        <taxon>Clostridia</taxon>
        <taxon>Lachnospirales</taxon>
        <taxon>Lachnospiraceae</taxon>
        <taxon>Blautia</taxon>
    </lineage>
</organism>
<evidence type="ECO:0000256" key="5">
    <source>
        <dbReference type="ARBA" id="ARBA00022989"/>
    </source>
</evidence>
<dbReference type="Proteomes" id="UP000092574">
    <property type="component" value="Chromosome"/>
</dbReference>
<dbReference type="EMBL" id="CP015405">
    <property type="protein sequence ID" value="ANU75544.1"/>
    <property type="molecule type" value="Genomic_DNA"/>
</dbReference>
<dbReference type="AlphaFoldDB" id="A0A1C7I9E6"/>
<dbReference type="InterPro" id="IPR051447">
    <property type="entry name" value="Lipoprotein-release_system"/>
</dbReference>
<dbReference type="GO" id="GO:0098797">
    <property type="term" value="C:plasma membrane protein complex"/>
    <property type="evidence" value="ECO:0007669"/>
    <property type="project" value="TreeGrafter"/>
</dbReference>
<evidence type="ECO:0000259" key="8">
    <source>
        <dbReference type="Pfam" id="PF02687"/>
    </source>
</evidence>
<dbReference type="InterPro" id="IPR003838">
    <property type="entry name" value="ABC3_permease_C"/>
</dbReference>
<dbReference type="OrthoDB" id="9812886at2"/>
<dbReference type="Pfam" id="PF02687">
    <property type="entry name" value="FtsX"/>
    <property type="match status" value="1"/>
</dbReference>
<sequence length="409" mass="44146">MDILKRAFLFNIHKKGKSLTLFLLFSILTSFLTISFSVLSATRAAAVRLRETIGASFTLMGNPVDFDRTDGKQDSISLIPIPQGMIDAISDNAGIKGYNAQQSALVYAKGFVFPSGMPYGTISANTETVWNQNFTNGTLTLAEGHHITGKECDTALISRELAKENDLAIGDFLPLTSAVEESSSHAVALQIAGIYESDADMEFDAGTIFTGHDVYWELTGREADTYTGRTDFFVTDPAGLDAIIAQVRQDSSIQWENYFLQADGAEYEAIAHQLSSMGRLMGILIALTATVSAIVLLLLLVMRIRDRKHEAGVFLAVGISKGKVILQFMAEAAGILIPAILISCPLAYAAAMQIGAVLQDKIGIISLYVPVGRLLLQYAIELILVLGGVVAAASPILQLQPKNILYKMS</sequence>
<keyword evidence="3" id="KW-1003">Cell membrane</keyword>
<dbReference type="RefSeq" id="WP_065541738.1">
    <property type="nucleotide sequence ID" value="NZ_CP015405.2"/>
</dbReference>
<reference evidence="9" key="1">
    <citation type="submission" date="2017-04" db="EMBL/GenBank/DDBJ databases">
        <title>Complete Genome Sequences of Twelve Strains of a Stable Defined Moderately Diverse Mouse Microbiota 2 (sDMDMm2).</title>
        <authorList>
            <person name="Uchimura Y."/>
            <person name="Wyss M."/>
            <person name="Brugiroux S."/>
            <person name="Limenitakis J.P."/>
            <person name="Stecher B."/>
            <person name="McCoy K.D."/>
            <person name="Macpherson A.J."/>
        </authorList>
    </citation>
    <scope>NUCLEOTIDE SEQUENCE</scope>
    <source>
        <strain evidence="9">YL58</strain>
    </source>
</reference>
<dbReference type="PANTHER" id="PTHR30489">
    <property type="entry name" value="LIPOPROTEIN-RELEASING SYSTEM TRANSMEMBRANE PROTEIN LOLE"/>
    <property type="match status" value="1"/>
</dbReference>
<evidence type="ECO:0000313" key="9">
    <source>
        <dbReference type="EMBL" id="ANU75544.1"/>
    </source>
</evidence>
<feature type="transmembrane region" description="Helical" evidence="7">
    <location>
        <begin position="335"/>
        <end position="358"/>
    </location>
</feature>
<evidence type="ECO:0000256" key="3">
    <source>
        <dbReference type="ARBA" id="ARBA00022475"/>
    </source>
</evidence>
<protein>
    <submittedName>
        <fullName evidence="9">ABC transporter permease</fullName>
    </submittedName>
</protein>